<dbReference type="PROSITE" id="PS00695">
    <property type="entry name" value="ENT_VIR_OMP_2"/>
    <property type="match status" value="1"/>
</dbReference>
<gene>
    <name evidence="3" type="ORF">AUP44_20530</name>
</gene>
<dbReference type="Proteomes" id="UP000075787">
    <property type="component" value="Unassembled WGS sequence"/>
</dbReference>
<dbReference type="SUPFAM" id="SSF56925">
    <property type="entry name" value="OMPA-like"/>
    <property type="match status" value="1"/>
</dbReference>
<comment type="caution">
    <text evidence="3">The sequence shown here is derived from an EMBL/GenBank/DDBJ whole genome shotgun (WGS) entry which is preliminary data.</text>
</comment>
<evidence type="ECO:0000313" key="4">
    <source>
        <dbReference type="Proteomes" id="UP000075787"/>
    </source>
</evidence>
<comment type="similarity">
    <text evidence="1">Belongs to the OmpW/AlkL family.</text>
</comment>
<feature type="chain" id="PRO_5007837383" description="OmpW family protein" evidence="2">
    <location>
        <begin position="39"/>
        <end position="221"/>
    </location>
</feature>
<dbReference type="RefSeq" id="WP_062761603.1">
    <property type="nucleotide sequence ID" value="NZ_CP121045.1"/>
</dbReference>
<dbReference type="GO" id="GO:0055085">
    <property type="term" value="P:transmembrane transport"/>
    <property type="evidence" value="ECO:0007669"/>
    <property type="project" value="TreeGrafter"/>
</dbReference>
<accession>A0A162LW28</accession>
<dbReference type="EMBL" id="LPZR01000025">
    <property type="protein sequence ID" value="KYO57382.1"/>
    <property type="molecule type" value="Genomic_DNA"/>
</dbReference>
<sequence length="221" mass="23240">MTTTLNKAPRALKAAGLAALVAAGTLAGALAGAAPAAAEEKSPWMLRVRGVAVVPDEGASISPIGGDVSIDNSVIPELDITYFATQNIAFELILGTTKHDVSAKGTSVGGVDLGSVWLLPPTLTAQYHFIPDGKIRPYVGAGVNYTVFYNEDTPAGIDIDYDNGFGFALQAGVDFAIDDHWVANIDVKKLFLNTDVTINNSIKADVDIDPWLFGVGVGYRF</sequence>
<dbReference type="PANTHER" id="PTHR36920">
    <property type="match status" value="1"/>
</dbReference>
<keyword evidence="2" id="KW-0732">Signal</keyword>
<evidence type="ECO:0000256" key="2">
    <source>
        <dbReference type="SAM" id="SignalP"/>
    </source>
</evidence>
<name>A0A162LW28_9PROT</name>
<dbReference type="Pfam" id="PF03922">
    <property type="entry name" value="OmpW"/>
    <property type="match status" value="1"/>
</dbReference>
<reference evidence="3 4" key="1">
    <citation type="submission" date="2015-12" db="EMBL/GenBank/DDBJ databases">
        <title>Genome sequence of Tistrella mobilis MCCC 1A02139.</title>
        <authorList>
            <person name="Lu L."/>
            <person name="Lai Q."/>
            <person name="Shao Z."/>
            <person name="Qian P."/>
        </authorList>
    </citation>
    <scope>NUCLEOTIDE SEQUENCE [LARGE SCALE GENOMIC DNA]</scope>
    <source>
        <strain evidence="3 4">MCCC 1A02139</strain>
    </source>
</reference>
<evidence type="ECO:0008006" key="5">
    <source>
        <dbReference type="Google" id="ProtNLM"/>
    </source>
</evidence>
<dbReference type="InterPro" id="IPR005618">
    <property type="entry name" value="OMPW"/>
</dbReference>
<dbReference type="GO" id="GO:0019867">
    <property type="term" value="C:outer membrane"/>
    <property type="evidence" value="ECO:0007669"/>
    <property type="project" value="InterPro"/>
</dbReference>
<dbReference type="Gene3D" id="2.40.160.20">
    <property type="match status" value="1"/>
</dbReference>
<dbReference type="GeneID" id="97240260"/>
<dbReference type="OrthoDB" id="9807574at2"/>
<protein>
    <recommendedName>
        <fullName evidence="5">OmpW family protein</fullName>
    </recommendedName>
</protein>
<dbReference type="GO" id="GO:0044384">
    <property type="term" value="C:host outer membrane"/>
    <property type="evidence" value="ECO:0007669"/>
    <property type="project" value="InterPro"/>
</dbReference>
<organism evidence="3 4">
    <name type="scientific">Tistrella mobilis</name>
    <dbReference type="NCBI Taxonomy" id="171437"/>
    <lineage>
        <taxon>Bacteria</taxon>
        <taxon>Pseudomonadati</taxon>
        <taxon>Pseudomonadota</taxon>
        <taxon>Alphaproteobacteria</taxon>
        <taxon>Geminicoccales</taxon>
        <taxon>Geminicoccaceae</taxon>
        <taxon>Tistrella</taxon>
    </lineage>
</organism>
<dbReference type="InterPro" id="IPR011250">
    <property type="entry name" value="OMP/PagP_B-barrel"/>
</dbReference>
<dbReference type="AlphaFoldDB" id="A0A162LW28"/>
<dbReference type="InterPro" id="IPR000758">
    <property type="entry name" value="Enterovir_OMP"/>
</dbReference>
<feature type="signal peptide" evidence="2">
    <location>
        <begin position="1"/>
        <end position="38"/>
    </location>
</feature>
<dbReference type="PANTHER" id="PTHR36920:SF1">
    <property type="entry name" value="OUTER MEMBRANE PROTEIN W"/>
    <property type="match status" value="1"/>
</dbReference>
<evidence type="ECO:0000313" key="3">
    <source>
        <dbReference type="EMBL" id="KYO57382.1"/>
    </source>
</evidence>
<proteinExistence type="inferred from homology"/>
<evidence type="ECO:0000256" key="1">
    <source>
        <dbReference type="ARBA" id="ARBA00009330"/>
    </source>
</evidence>